<protein>
    <submittedName>
        <fullName evidence="1">Uncharacterized protein</fullName>
    </submittedName>
</protein>
<dbReference type="Gene3D" id="3.20.20.150">
    <property type="entry name" value="Divalent-metal-dependent TIM barrel enzymes"/>
    <property type="match status" value="1"/>
</dbReference>
<dbReference type="Proteomes" id="UP000637423">
    <property type="component" value="Unassembled WGS sequence"/>
</dbReference>
<organism evidence="1 2">
    <name type="scientific">Undibacterium terreum</name>
    <dbReference type="NCBI Taxonomy" id="1224302"/>
    <lineage>
        <taxon>Bacteria</taxon>
        <taxon>Pseudomonadati</taxon>
        <taxon>Pseudomonadota</taxon>
        <taxon>Betaproteobacteria</taxon>
        <taxon>Burkholderiales</taxon>
        <taxon>Oxalobacteraceae</taxon>
        <taxon>Undibacterium</taxon>
    </lineage>
</organism>
<evidence type="ECO:0000313" key="2">
    <source>
        <dbReference type="Proteomes" id="UP000637423"/>
    </source>
</evidence>
<keyword evidence="2" id="KW-1185">Reference proteome</keyword>
<gene>
    <name evidence="1" type="ORF">GCM10011396_36040</name>
</gene>
<dbReference type="PANTHER" id="PTHR42194">
    <property type="entry name" value="UPF0276 PROTEIN HI_1600"/>
    <property type="match status" value="1"/>
</dbReference>
<evidence type="ECO:0000313" key="1">
    <source>
        <dbReference type="EMBL" id="GGC85499.1"/>
    </source>
</evidence>
<dbReference type="AlphaFoldDB" id="A0A916UT41"/>
<sequence length="289" mass="31859">MRKPNTDTDKVYGTGIGLRSRHYQDFLRAPVDINWLEVHSENYFSDGGYDLHVLQHLRRDYAVSLHGVGLGIGSAQGFSEVHLQRLKQLADRVQPGLVSEHLCWGAISGRHMNDLLPMPLVNEALDLVCARVDLSQNVLRRRILLENVSTYLRFAGDDMLEAAFLAEVARRTGCGILLDINNLYVNQCNHGEDALEALGLLAKLPVGTVGEIHLAGHLVSADCVIDNHGSRVDAQVWDLYRHACRLFGTGIPTLIEWDTDIPELAVLLDEAAQADQIRAGVMAEVANAA</sequence>
<dbReference type="InterPro" id="IPR007801">
    <property type="entry name" value="MbnB/TglH/ChrH"/>
</dbReference>
<dbReference type="Pfam" id="PF05114">
    <property type="entry name" value="MbnB_TglH_ChrH"/>
    <property type="match status" value="1"/>
</dbReference>
<dbReference type="SUPFAM" id="SSF51658">
    <property type="entry name" value="Xylose isomerase-like"/>
    <property type="match status" value="1"/>
</dbReference>
<reference evidence="1" key="2">
    <citation type="submission" date="2020-09" db="EMBL/GenBank/DDBJ databases">
        <authorList>
            <person name="Sun Q."/>
            <person name="Zhou Y."/>
        </authorList>
    </citation>
    <scope>NUCLEOTIDE SEQUENCE</scope>
    <source>
        <strain evidence="1">CGMCC 1.10998</strain>
    </source>
</reference>
<accession>A0A916UT41</accession>
<dbReference type="EMBL" id="BMED01000003">
    <property type="protein sequence ID" value="GGC85499.1"/>
    <property type="molecule type" value="Genomic_DNA"/>
</dbReference>
<name>A0A916UT41_9BURK</name>
<dbReference type="PANTHER" id="PTHR42194:SF1">
    <property type="entry name" value="UPF0276 PROTEIN HI_1600"/>
    <property type="match status" value="1"/>
</dbReference>
<dbReference type="InterPro" id="IPR036237">
    <property type="entry name" value="Xyl_isomerase-like_sf"/>
</dbReference>
<proteinExistence type="predicted"/>
<dbReference type="RefSeq" id="WP_188567457.1">
    <property type="nucleotide sequence ID" value="NZ_BMED01000003.1"/>
</dbReference>
<dbReference type="NCBIfam" id="NF003818">
    <property type="entry name" value="PRK05409.1"/>
    <property type="match status" value="1"/>
</dbReference>
<comment type="caution">
    <text evidence="1">The sequence shown here is derived from an EMBL/GenBank/DDBJ whole genome shotgun (WGS) entry which is preliminary data.</text>
</comment>
<reference evidence="1" key="1">
    <citation type="journal article" date="2014" name="Int. J. Syst. Evol. Microbiol.">
        <title>Complete genome sequence of Corynebacterium casei LMG S-19264T (=DSM 44701T), isolated from a smear-ripened cheese.</title>
        <authorList>
            <consortium name="US DOE Joint Genome Institute (JGI-PGF)"/>
            <person name="Walter F."/>
            <person name="Albersmeier A."/>
            <person name="Kalinowski J."/>
            <person name="Ruckert C."/>
        </authorList>
    </citation>
    <scope>NUCLEOTIDE SEQUENCE</scope>
    <source>
        <strain evidence="1">CGMCC 1.10998</strain>
    </source>
</reference>